<proteinExistence type="predicted"/>
<accession>A0ABU1MAK0</accession>
<comment type="caution">
    <text evidence="1">The sequence shown here is derived from an EMBL/GenBank/DDBJ whole genome shotgun (WGS) entry which is preliminary data.</text>
</comment>
<gene>
    <name evidence="1" type="ORF">J2782_002809</name>
</gene>
<organism evidence="1 2">
    <name type="scientific">Brucella pseudogrignonensis</name>
    <dbReference type="NCBI Taxonomy" id="419475"/>
    <lineage>
        <taxon>Bacteria</taxon>
        <taxon>Pseudomonadati</taxon>
        <taxon>Pseudomonadota</taxon>
        <taxon>Alphaproteobacteria</taxon>
        <taxon>Hyphomicrobiales</taxon>
        <taxon>Brucellaceae</taxon>
        <taxon>Brucella/Ochrobactrum group</taxon>
        <taxon>Brucella</taxon>
    </lineage>
</organism>
<dbReference type="Proteomes" id="UP001184614">
    <property type="component" value="Unassembled WGS sequence"/>
</dbReference>
<evidence type="ECO:0000313" key="1">
    <source>
        <dbReference type="EMBL" id="MDR6433063.1"/>
    </source>
</evidence>
<sequence>MQKFGGKSADNMPVNSGNVSGLQTYCWMLENKACAKLRHEG</sequence>
<dbReference type="EMBL" id="JAVDQT010000004">
    <property type="protein sequence ID" value="MDR6433063.1"/>
    <property type="molecule type" value="Genomic_DNA"/>
</dbReference>
<evidence type="ECO:0000313" key="2">
    <source>
        <dbReference type="Proteomes" id="UP001184614"/>
    </source>
</evidence>
<keyword evidence="2" id="KW-1185">Reference proteome</keyword>
<protein>
    <submittedName>
        <fullName evidence="1">Uncharacterized protein</fullName>
    </submittedName>
</protein>
<reference evidence="1 2" key="1">
    <citation type="submission" date="2023-07" db="EMBL/GenBank/DDBJ databases">
        <title>Sorghum-associated microbial communities from plants grown in Nebraska, USA.</title>
        <authorList>
            <person name="Schachtman D."/>
        </authorList>
    </citation>
    <scope>NUCLEOTIDE SEQUENCE [LARGE SCALE GENOMIC DNA]</scope>
    <source>
        <strain evidence="1 2">DS1730</strain>
    </source>
</reference>
<name>A0ABU1MAK0_9HYPH</name>
<dbReference type="RefSeq" id="WP_260525760.1">
    <property type="nucleotide sequence ID" value="NZ_JAVDQT010000004.1"/>
</dbReference>